<dbReference type="Gene3D" id="1.10.10.970">
    <property type="entry name" value="RNA 2'-phosphotransferase, Tpt1/KptA family, N-terminal domain"/>
    <property type="match status" value="1"/>
</dbReference>
<dbReference type="PANTHER" id="PTHR12684:SF2">
    <property type="entry name" value="TRNA 2'-PHOSPHOTRANSFERASE 1"/>
    <property type="match status" value="1"/>
</dbReference>
<accession>A0ABD3SDC6</accession>
<dbReference type="InterPro" id="IPR042081">
    <property type="entry name" value="RNA_2'-PTrans_C"/>
</dbReference>
<keyword evidence="9" id="KW-1185">Reference proteome</keyword>
<evidence type="ECO:0000256" key="5">
    <source>
        <dbReference type="ARBA" id="ARBA00023027"/>
    </source>
</evidence>
<evidence type="ECO:0000313" key="8">
    <source>
        <dbReference type="EMBL" id="KAL3822462.1"/>
    </source>
</evidence>
<dbReference type="InterPro" id="IPR002745">
    <property type="entry name" value="Ptrans_KptA/Tpt1"/>
</dbReference>
<dbReference type="AlphaFoldDB" id="A0ABD3SDC6"/>
<dbReference type="Pfam" id="PF01885">
    <property type="entry name" value="PTS_2-RNA"/>
    <property type="match status" value="1"/>
</dbReference>
<dbReference type="PANTHER" id="PTHR12684">
    <property type="entry name" value="PUTATIVE PHOSPHOTRANSFERASE"/>
    <property type="match status" value="1"/>
</dbReference>
<gene>
    <name evidence="8" type="ORF">ACHAXA_006890</name>
</gene>
<evidence type="ECO:0000256" key="6">
    <source>
        <dbReference type="ARBA" id="ARBA00047949"/>
    </source>
</evidence>
<dbReference type="EMBL" id="JALLPB020000065">
    <property type="protein sequence ID" value="KAL3822462.1"/>
    <property type="molecule type" value="Genomic_DNA"/>
</dbReference>
<dbReference type="EC" id="2.7.1.160" evidence="3"/>
<proteinExistence type="inferred from homology"/>
<comment type="catalytic activity">
    <reaction evidence="6">
        <text>2'-phospho-[ligated tRNA] + NAD(+) = mature tRNA + ADP-alpha-D-ribose 1'',2''-cyclic phosphate + nicotinamide</text>
        <dbReference type="Rhea" id="RHEA:23324"/>
        <dbReference type="Rhea" id="RHEA-COMP:11106"/>
        <dbReference type="Rhea" id="RHEA-COMP:11107"/>
        <dbReference type="ChEBI" id="CHEBI:17154"/>
        <dbReference type="ChEBI" id="CHEBI:57540"/>
        <dbReference type="ChEBI" id="CHEBI:76596"/>
        <dbReference type="ChEBI" id="CHEBI:82883"/>
        <dbReference type="ChEBI" id="CHEBI:85027"/>
        <dbReference type="EC" id="2.7.1.160"/>
    </reaction>
</comment>
<comment type="caution">
    <text evidence="8">The sequence shown here is derived from an EMBL/GenBank/DDBJ whole genome shotgun (WGS) entry which is preliminary data.</text>
</comment>
<evidence type="ECO:0000313" key="9">
    <source>
        <dbReference type="Proteomes" id="UP001530377"/>
    </source>
</evidence>
<protein>
    <recommendedName>
        <fullName evidence="3">2'-phosphotransferase</fullName>
        <ecNumber evidence="3">2.7.1.160</ecNumber>
    </recommendedName>
</protein>
<dbReference type="Gene3D" id="3.20.170.30">
    <property type="match status" value="1"/>
</dbReference>
<evidence type="ECO:0000256" key="4">
    <source>
        <dbReference type="ARBA" id="ARBA00022679"/>
    </source>
</evidence>
<organism evidence="8 9">
    <name type="scientific">Cyclostephanos tholiformis</name>
    <dbReference type="NCBI Taxonomy" id="382380"/>
    <lineage>
        <taxon>Eukaryota</taxon>
        <taxon>Sar</taxon>
        <taxon>Stramenopiles</taxon>
        <taxon>Ochrophyta</taxon>
        <taxon>Bacillariophyta</taxon>
        <taxon>Coscinodiscophyceae</taxon>
        <taxon>Thalassiosirophycidae</taxon>
        <taxon>Stephanodiscales</taxon>
        <taxon>Stephanodiscaceae</taxon>
        <taxon>Cyclostephanos</taxon>
    </lineage>
</organism>
<evidence type="ECO:0000256" key="3">
    <source>
        <dbReference type="ARBA" id="ARBA00012007"/>
    </source>
</evidence>
<sequence length="415" mass="45332">MSNERGRRRRRKRNDGPPVAKNHVDSPVISPTSSPPTNESSSADDGITFVRNNTEGRPPNDVASVVERAGAFREGNDDDDVDVRGGRGNHRNSGRWEDVQLSKSLSWALRHAGPSVGLNVGKDGYASVDDLLSLDHPRFACKGSGRPRYTVEDVRRVVENNDKRRFRLEYKKERDDRDDLDDDGDGDANIKPPSSSSSSTRDASTSNDASARNDDDDEDDDGTANMPGGGDAGTRVNERRVLCIRANQGHSLRWMKEDMMLSPLDAMELSHPDTCIIHGTTRVAWEDHIRHEGLSRMGRNHIHFATGLPLTAPSSSSCDDNGDREEGGAYEGGGKKRVDRVVPISGMRSSSEVYIYVNGPRCAADGIQFYRSDNGVILTAGLSGGGMLPLRYIAKVVHAPTGKILWSGSDSHEIV</sequence>
<dbReference type="SUPFAM" id="SSF56399">
    <property type="entry name" value="ADP-ribosylation"/>
    <property type="match status" value="1"/>
</dbReference>
<feature type="region of interest" description="Disordered" evidence="7">
    <location>
        <begin position="313"/>
        <end position="335"/>
    </location>
</feature>
<comment type="similarity">
    <text evidence="2">Belongs to the KptA/TPT1 family.</text>
</comment>
<feature type="compositionally biased region" description="Low complexity" evidence="7">
    <location>
        <begin position="194"/>
        <end position="210"/>
    </location>
</feature>
<evidence type="ECO:0000256" key="1">
    <source>
        <dbReference type="ARBA" id="ARBA00003343"/>
    </source>
</evidence>
<feature type="compositionally biased region" description="Basic residues" evidence="7">
    <location>
        <begin position="1"/>
        <end position="13"/>
    </location>
</feature>
<keyword evidence="5" id="KW-0520">NAD</keyword>
<reference evidence="8 9" key="1">
    <citation type="submission" date="2024-10" db="EMBL/GenBank/DDBJ databases">
        <title>Updated reference genomes for cyclostephanoid diatoms.</title>
        <authorList>
            <person name="Roberts W.R."/>
            <person name="Alverson A.J."/>
        </authorList>
    </citation>
    <scope>NUCLEOTIDE SEQUENCE [LARGE SCALE GENOMIC DNA]</scope>
    <source>
        <strain evidence="8 9">AJA228-03</strain>
    </source>
</reference>
<dbReference type="InterPro" id="IPR042080">
    <property type="entry name" value="RNA_2'-PTrans_N"/>
</dbReference>
<comment type="function">
    <text evidence="1">Catalyzes the last step of tRNA splicing, the transfer of the splice junction 2'-phosphate from ligated tRNA to NAD to produce ADP-ribose 1''-2'' cyclic phosphate.</text>
</comment>
<feature type="compositionally biased region" description="Low complexity" evidence="7">
    <location>
        <begin position="26"/>
        <end position="41"/>
    </location>
</feature>
<evidence type="ECO:0000256" key="7">
    <source>
        <dbReference type="SAM" id="MobiDB-lite"/>
    </source>
</evidence>
<evidence type="ECO:0000256" key="2">
    <source>
        <dbReference type="ARBA" id="ARBA00009836"/>
    </source>
</evidence>
<dbReference type="GO" id="GO:0000215">
    <property type="term" value="F:tRNA 2'-phosphotransferase activity"/>
    <property type="evidence" value="ECO:0007669"/>
    <property type="project" value="UniProtKB-EC"/>
</dbReference>
<name>A0ABD3SDC6_9STRA</name>
<dbReference type="Proteomes" id="UP001530377">
    <property type="component" value="Unassembled WGS sequence"/>
</dbReference>
<feature type="region of interest" description="Disordered" evidence="7">
    <location>
        <begin position="1"/>
        <end position="94"/>
    </location>
</feature>
<feature type="region of interest" description="Disordered" evidence="7">
    <location>
        <begin position="173"/>
        <end position="234"/>
    </location>
</feature>
<keyword evidence="4" id="KW-0808">Transferase</keyword>